<evidence type="ECO:0000313" key="1">
    <source>
        <dbReference type="EMBL" id="MFC5270333.1"/>
    </source>
</evidence>
<proteinExistence type="predicted"/>
<dbReference type="RefSeq" id="WP_378016704.1">
    <property type="nucleotide sequence ID" value="NZ_JBHSKT010000003.1"/>
</dbReference>
<dbReference type="Proteomes" id="UP001596161">
    <property type="component" value="Unassembled WGS sequence"/>
</dbReference>
<accession>A0ABW0EAV5</accession>
<dbReference type="EMBL" id="JBHSKT010000003">
    <property type="protein sequence ID" value="MFC5270333.1"/>
    <property type="molecule type" value="Genomic_DNA"/>
</dbReference>
<protein>
    <submittedName>
        <fullName evidence="1">Uncharacterized protein</fullName>
    </submittedName>
</protein>
<dbReference type="PROSITE" id="PS51257">
    <property type="entry name" value="PROKAR_LIPOPROTEIN"/>
    <property type="match status" value="1"/>
</dbReference>
<sequence>MNCLRRYFSLPLILVLLLGLGVSACKVGDDDPFLSLRSRDARLKANWKLQEMENHYEIRVINPGADPQVTVIHSSFNGYDLHVRTAVNGILLSDTTVGFGHRLMIKDKGKLTYENTLIQNLIGVKSTGEDNWYWLDTDKKKARIFLGTALHFPTMAGITQLPPGLVLSVGSLFTDFTVEGLRNKELDLSYNKITEQVTFTGFQQIKVSSKMTFSSN</sequence>
<evidence type="ECO:0000313" key="2">
    <source>
        <dbReference type="Proteomes" id="UP001596161"/>
    </source>
</evidence>
<reference evidence="2" key="1">
    <citation type="journal article" date="2019" name="Int. J. Syst. Evol. Microbiol.">
        <title>The Global Catalogue of Microorganisms (GCM) 10K type strain sequencing project: providing services to taxonomists for standard genome sequencing and annotation.</title>
        <authorList>
            <consortium name="The Broad Institute Genomics Platform"/>
            <consortium name="The Broad Institute Genome Sequencing Center for Infectious Disease"/>
            <person name="Wu L."/>
            <person name="Ma J."/>
        </authorList>
    </citation>
    <scope>NUCLEOTIDE SEQUENCE [LARGE SCALE GENOMIC DNA]</scope>
    <source>
        <strain evidence="2">KACC 12602</strain>
    </source>
</reference>
<organism evidence="1 2">
    <name type="scientific">Adhaeribacter terreus</name>
    <dbReference type="NCBI Taxonomy" id="529703"/>
    <lineage>
        <taxon>Bacteria</taxon>
        <taxon>Pseudomonadati</taxon>
        <taxon>Bacteroidota</taxon>
        <taxon>Cytophagia</taxon>
        <taxon>Cytophagales</taxon>
        <taxon>Hymenobacteraceae</taxon>
        <taxon>Adhaeribacter</taxon>
    </lineage>
</organism>
<keyword evidence="2" id="KW-1185">Reference proteome</keyword>
<gene>
    <name evidence="1" type="ORF">ACFPIB_06925</name>
</gene>
<name>A0ABW0EAV5_9BACT</name>
<comment type="caution">
    <text evidence="1">The sequence shown here is derived from an EMBL/GenBank/DDBJ whole genome shotgun (WGS) entry which is preliminary data.</text>
</comment>